<accession>A0A7U2NFY0</accession>
<evidence type="ECO:0000313" key="4">
    <source>
        <dbReference type="Proteomes" id="UP000596329"/>
    </source>
</evidence>
<dbReference type="Proteomes" id="UP000596329">
    <property type="component" value="Chromosome"/>
</dbReference>
<name>A0A7U2NFY0_FLAPS</name>
<keyword evidence="1" id="KW-0472">Membrane</keyword>
<sequence length="399" mass="46205">MTVPCFNCNTTTTLEVPFEVVNFACPHCSYVYKNTSDVGLTFYDKFKPYVFEDRFEIGNSAIFDNQEYTVTGILIKTTSGYEWKEYVLINKKGEFMYLSESEGHWIILHEIEFEKKVGNHPLTLDYEYKVFDRYDYSYPKLVAAQGFFDFDIYNKSELIEYILPPLLLSFEKLGANQTAFLGRHISKRDIKKAFNTNLLPRKTGVGMVQPFLFNLRTLALTCCGFALLIIFTHWFMNLDRNEQVVLNTTIPFDQYSTKDFVTPSFELKGSSAPMTISFHSNVDNSWANVQVALINEVTNEEIYANKDIEYYHGYTDGENWTEGDTNGDFNLCGIPSGKYHLAITPSKATEDLQNQSVEIKASWSSPSMRNVWMTFIFMIVFVVAAYYFERNFENKRWGE</sequence>
<protein>
    <submittedName>
        <fullName evidence="3">DUF4178 domain-containing protein</fullName>
    </submittedName>
</protein>
<feature type="transmembrane region" description="Helical" evidence="1">
    <location>
        <begin position="217"/>
        <end position="236"/>
    </location>
</feature>
<evidence type="ECO:0000256" key="1">
    <source>
        <dbReference type="SAM" id="Phobius"/>
    </source>
</evidence>
<dbReference type="AlphaFoldDB" id="A0A7U2NFY0"/>
<evidence type="ECO:0000259" key="2">
    <source>
        <dbReference type="Pfam" id="PF13785"/>
    </source>
</evidence>
<keyword evidence="1" id="KW-0812">Transmembrane</keyword>
<keyword evidence="1" id="KW-1133">Transmembrane helix</keyword>
<evidence type="ECO:0000313" key="3">
    <source>
        <dbReference type="EMBL" id="QRE04238.1"/>
    </source>
</evidence>
<proteinExistence type="predicted"/>
<dbReference type="RefSeq" id="WP_081249461.1">
    <property type="nucleotide sequence ID" value="NZ_CP059075.1"/>
</dbReference>
<feature type="transmembrane region" description="Helical" evidence="1">
    <location>
        <begin position="371"/>
        <end position="388"/>
    </location>
</feature>
<dbReference type="EMBL" id="CP059075">
    <property type="protein sequence ID" value="QRE04238.1"/>
    <property type="molecule type" value="Genomic_DNA"/>
</dbReference>
<feature type="domain" description="DUF4178" evidence="2">
    <location>
        <begin position="62"/>
        <end position="186"/>
    </location>
</feature>
<dbReference type="Pfam" id="PF13785">
    <property type="entry name" value="DUF4178"/>
    <property type="match status" value="1"/>
</dbReference>
<reference evidence="3 4" key="1">
    <citation type="submission" date="2020-07" db="EMBL/GenBank/DDBJ databases">
        <title>Genomic characterization of Flavobacterium psychrophilum strains.</title>
        <authorList>
            <person name="Castillo D."/>
            <person name="Jorgensen J."/>
            <person name="Middelboe M."/>
        </authorList>
    </citation>
    <scope>NUCLEOTIDE SEQUENCE [LARGE SCALE GENOMIC DNA]</scope>
    <source>
        <strain evidence="3 4">FPS-R7</strain>
    </source>
</reference>
<dbReference type="InterPro" id="IPR025235">
    <property type="entry name" value="DUF4178"/>
</dbReference>
<organism evidence="3 4">
    <name type="scientific">Flavobacterium psychrophilum</name>
    <dbReference type="NCBI Taxonomy" id="96345"/>
    <lineage>
        <taxon>Bacteria</taxon>
        <taxon>Pseudomonadati</taxon>
        <taxon>Bacteroidota</taxon>
        <taxon>Flavobacteriia</taxon>
        <taxon>Flavobacteriales</taxon>
        <taxon>Flavobacteriaceae</taxon>
        <taxon>Flavobacterium</taxon>
    </lineage>
</organism>
<gene>
    <name evidence="3" type="ORF">H0H26_01125</name>
</gene>